<dbReference type="SMART" id="SM00343">
    <property type="entry name" value="ZnF_C2HC"/>
    <property type="match status" value="1"/>
</dbReference>
<evidence type="ECO:0000256" key="1">
    <source>
        <dbReference type="PROSITE-ProRule" id="PRU00047"/>
    </source>
</evidence>
<dbReference type="Pfam" id="PF14392">
    <property type="entry name" value="zf-CCHC_4"/>
    <property type="match status" value="1"/>
</dbReference>
<dbReference type="InterPro" id="IPR001878">
    <property type="entry name" value="Znf_CCHC"/>
</dbReference>
<dbReference type="PANTHER" id="PTHR31286:SF167">
    <property type="entry name" value="OS09G0268800 PROTEIN"/>
    <property type="match status" value="1"/>
</dbReference>
<dbReference type="PROSITE" id="PS50158">
    <property type="entry name" value="ZF_CCHC"/>
    <property type="match status" value="1"/>
</dbReference>
<comment type="caution">
    <text evidence="4">The sequence shown here is derived from an EMBL/GenBank/DDBJ whole genome shotgun (WGS) entry which is preliminary data.</text>
</comment>
<feature type="region of interest" description="Disordered" evidence="2">
    <location>
        <begin position="257"/>
        <end position="285"/>
    </location>
</feature>
<protein>
    <recommendedName>
        <fullName evidence="3">CCHC-type domain-containing protein</fullName>
    </recommendedName>
</protein>
<keyword evidence="1" id="KW-0863">Zinc-finger</keyword>
<dbReference type="SUPFAM" id="SSF57756">
    <property type="entry name" value="Retrovirus zinc finger-like domains"/>
    <property type="match status" value="1"/>
</dbReference>
<keyword evidence="1" id="KW-0862">Zinc</keyword>
<gene>
    <name evidence="4" type="ORF">Slati_3440500</name>
</gene>
<name>A0AAW2UJF9_9LAMI</name>
<sequence>MVPSEEYLTHWSNMGVEASAIGHMKRALRLTEEEEDDGGLIADGLWQADVEKDSLFVVGRLLSQRPFNFEGMCASIWSMFMPVRGMEFKQLPEGRILMRFSHVIDRNRGTEGCPWSFEKNILILSEVGSTDNLMNVDLNWCEFYVYIHNLPLSKMNLGIATHISNRIGRFRDMEPDESDRAWGVSLRILVAINVNDPLKRALKIDTTGEDEHTVYFTYERLPNFCYLCGRTGHIAKYCKSRFDEGFIDPGEDMPYSPWLRAPMPPRSRSQTKSSSASVGTDTSRL</sequence>
<reference evidence="4" key="1">
    <citation type="submission" date="2020-06" db="EMBL/GenBank/DDBJ databases">
        <authorList>
            <person name="Li T."/>
            <person name="Hu X."/>
            <person name="Zhang T."/>
            <person name="Song X."/>
            <person name="Zhang H."/>
            <person name="Dai N."/>
            <person name="Sheng W."/>
            <person name="Hou X."/>
            <person name="Wei L."/>
        </authorList>
    </citation>
    <scope>NUCLEOTIDE SEQUENCE</scope>
    <source>
        <strain evidence="4">KEN1</strain>
        <tissue evidence="4">Leaf</tissue>
    </source>
</reference>
<dbReference type="AlphaFoldDB" id="A0AAW2UJF9"/>
<evidence type="ECO:0000259" key="3">
    <source>
        <dbReference type="PROSITE" id="PS50158"/>
    </source>
</evidence>
<dbReference type="InterPro" id="IPR025836">
    <property type="entry name" value="Zn_knuckle_CX2CX4HX4C"/>
</dbReference>
<feature type="compositionally biased region" description="Low complexity" evidence="2">
    <location>
        <begin position="267"/>
        <end position="277"/>
    </location>
</feature>
<dbReference type="InterPro" id="IPR040256">
    <property type="entry name" value="At4g02000-like"/>
</dbReference>
<dbReference type="GO" id="GO:0008270">
    <property type="term" value="F:zinc ion binding"/>
    <property type="evidence" value="ECO:0007669"/>
    <property type="project" value="UniProtKB-KW"/>
</dbReference>
<evidence type="ECO:0000313" key="4">
    <source>
        <dbReference type="EMBL" id="KAL0416086.1"/>
    </source>
</evidence>
<accession>A0AAW2UJF9</accession>
<proteinExistence type="predicted"/>
<dbReference type="GO" id="GO:0003676">
    <property type="term" value="F:nucleic acid binding"/>
    <property type="evidence" value="ECO:0007669"/>
    <property type="project" value="InterPro"/>
</dbReference>
<organism evidence="4">
    <name type="scientific">Sesamum latifolium</name>
    <dbReference type="NCBI Taxonomy" id="2727402"/>
    <lineage>
        <taxon>Eukaryota</taxon>
        <taxon>Viridiplantae</taxon>
        <taxon>Streptophyta</taxon>
        <taxon>Embryophyta</taxon>
        <taxon>Tracheophyta</taxon>
        <taxon>Spermatophyta</taxon>
        <taxon>Magnoliopsida</taxon>
        <taxon>eudicotyledons</taxon>
        <taxon>Gunneridae</taxon>
        <taxon>Pentapetalae</taxon>
        <taxon>asterids</taxon>
        <taxon>lamiids</taxon>
        <taxon>Lamiales</taxon>
        <taxon>Pedaliaceae</taxon>
        <taxon>Sesamum</taxon>
    </lineage>
</organism>
<evidence type="ECO:0000256" key="2">
    <source>
        <dbReference type="SAM" id="MobiDB-lite"/>
    </source>
</evidence>
<dbReference type="PANTHER" id="PTHR31286">
    <property type="entry name" value="GLYCINE-RICH CELL WALL STRUCTURAL PROTEIN 1.8-LIKE"/>
    <property type="match status" value="1"/>
</dbReference>
<reference evidence="4" key="2">
    <citation type="journal article" date="2024" name="Plant">
        <title>Genomic evolution and insights into agronomic trait innovations of Sesamum species.</title>
        <authorList>
            <person name="Miao H."/>
            <person name="Wang L."/>
            <person name="Qu L."/>
            <person name="Liu H."/>
            <person name="Sun Y."/>
            <person name="Le M."/>
            <person name="Wang Q."/>
            <person name="Wei S."/>
            <person name="Zheng Y."/>
            <person name="Lin W."/>
            <person name="Duan Y."/>
            <person name="Cao H."/>
            <person name="Xiong S."/>
            <person name="Wang X."/>
            <person name="Wei L."/>
            <person name="Li C."/>
            <person name="Ma Q."/>
            <person name="Ju M."/>
            <person name="Zhao R."/>
            <person name="Li G."/>
            <person name="Mu C."/>
            <person name="Tian Q."/>
            <person name="Mei H."/>
            <person name="Zhang T."/>
            <person name="Gao T."/>
            <person name="Zhang H."/>
        </authorList>
    </citation>
    <scope>NUCLEOTIDE SEQUENCE</scope>
    <source>
        <strain evidence="4">KEN1</strain>
    </source>
</reference>
<feature type="domain" description="CCHC-type" evidence="3">
    <location>
        <begin position="225"/>
        <end position="240"/>
    </location>
</feature>
<keyword evidence="1" id="KW-0479">Metal-binding</keyword>
<dbReference type="InterPro" id="IPR036875">
    <property type="entry name" value="Znf_CCHC_sf"/>
</dbReference>
<dbReference type="EMBL" id="JACGWN010000012">
    <property type="protein sequence ID" value="KAL0416086.1"/>
    <property type="molecule type" value="Genomic_DNA"/>
</dbReference>